<dbReference type="Pfam" id="PF05498">
    <property type="entry name" value="RALF"/>
    <property type="match status" value="1"/>
</dbReference>
<evidence type="ECO:0000256" key="3">
    <source>
        <dbReference type="ARBA" id="ARBA00022525"/>
    </source>
</evidence>
<sequence length="70" mass="7818">MKLVLILCTLLLSMAIFNLCVMGNLNVKEIVCKKDPNMAGCKKNPPNQPKAKRPAYTRGCSPITRCRRDP</sequence>
<evidence type="ECO:0000313" key="10">
    <source>
        <dbReference type="Proteomes" id="UP001497480"/>
    </source>
</evidence>
<name>A0AAV1XZT9_LUPLU</name>
<protein>
    <recommendedName>
        <fullName evidence="11">Rapid ALkalinization Factor</fullName>
    </recommendedName>
</protein>
<keyword evidence="6" id="KW-1015">Disulfide bond</keyword>
<evidence type="ECO:0000256" key="6">
    <source>
        <dbReference type="ARBA" id="ARBA00023157"/>
    </source>
</evidence>
<dbReference type="Proteomes" id="UP001497480">
    <property type="component" value="Unassembled WGS sequence"/>
</dbReference>
<keyword evidence="10" id="KW-1185">Reference proteome</keyword>
<evidence type="ECO:0000313" key="9">
    <source>
        <dbReference type="EMBL" id="CAL0326457.1"/>
    </source>
</evidence>
<accession>A0AAV1XZT9</accession>
<keyword evidence="5 8" id="KW-0732">Signal</keyword>
<evidence type="ECO:0000256" key="8">
    <source>
        <dbReference type="SAM" id="SignalP"/>
    </source>
</evidence>
<dbReference type="InterPro" id="IPR008801">
    <property type="entry name" value="RALF"/>
</dbReference>
<dbReference type="AlphaFoldDB" id="A0AAV1XZT9"/>
<feature type="signal peptide" evidence="8">
    <location>
        <begin position="1"/>
        <end position="15"/>
    </location>
</feature>
<evidence type="ECO:0000256" key="5">
    <source>
        <dbReference type="ARBA" id="ARBA00022729"/>
    </source>
</evidence>
<feature type="chain" id="PRO_5043539162" description="Rapid ALkalinization Factor" evidence="8">
    <location>
        <begin position="16"/>
        <end position="70"/>
    </location>
</feature>
<keyword evidence="3" id="KW-0964">Secreted</keyword>
<evidence type="ECO:0000256" key="7">
    <source>
        <dbReference type="SAM" id="MobiDB-lite"/>
    </source>
</evidence>
<evidence type="ECO:0000256" key="4">
    <source>
        <dbReference type="ARBA" id="ARBA00022702"/>
    </source>
</evidence>
<comment type="subcellular location">
    <subcellularLocation>
        <location evidence="1">Secreted</location>
    </subcellularLocation>
</comment>
<proteinExistence type="inferred from homology"/>
<keyword evidence="4" id="KW-0372">Hormone</keyword>
<evidence type="ECO:0008006" key="11">
    <source>
        <dbReference type="Google" id="ProtNLM"/>
    </source>
</evidence>
<dbReference type="EMBL" id="CAXHTB010000019">
    <property type="protein sequence ID" value="CAL0326457.1"/>
    <property type="molecule type" value="Genomic_DNA"/>
</dbReference>
<dbReference type="GO" id="GO:0040008">
    <property type="term" value="P:regulation of growth"/>
    <property type="evidence" value="ECO:0007669"/>
    <property type="project" value="UniProtKB-ARBA"/>
</dbReference>
<dbReference type="GO" id="GO:0005576">
    <property type="term" value="C:extracellular region"/>
    <property type="evidence" value="ECO:0007669"/>
    <property type="project" value="UniProtKB-SubCell"/>
</dbReference>
<evidence type="ECO:0000256" key="2">
    <source>
        <dbReference type="ARBA" id="ARBA00009178"/>
    </source>
</evidence>
<comment type="similarity">
    <text evidence="2">Belongs to the plant rapid alkalinization factor (RALF) family.</text>
</comment>
<organism evidence="9 10">
    <name type="scientific">Lupinus luteus</name>
    <name type="common">European yellow lupine</name>
    <dbReference type="NCBI Taxonomy" id="3873"/>
    <lineage>
        <taxon>Eukaryota</taxon>
        <taxon>Viridiplantae</taxon>
        <taxon>Streptophyta</taxon>
        <taxon>Embryophyta</taxon>
        <taxon>Tracheophyta</taxon>
        <taxon>Spermatophyta</taxon>
        <taxon>Magnoliopsida</taxon>
        <taxon>eudicotyledons</taxon>
        <taxon>Gunneridae</taxon>
        <taxon>Pentapetalae</taxon>
        <taxon>rosids</taxon>
        <taxon>fabids</taxon>
        <taxon>Fabales</taxon>
        <taxon>Fabaceae</taxon>
        <taxon>Papilionoideae</taxon>
        <taxon>50 kb inversion clade</taxon>
        <taxon>genistoids sensu lato</taxon>
        <taxon>core genistoids</taxon>
        <taxon>Genisteae</taxon>
        <taxon>Lupinus</taxon>
    </lineage>
</organism>
<evidence type="ECO:0000256" key="1">
    <source>
        <dbReference type="ARBA" id="ARBA00004613"/>
    </source>
</evidence>
<reference evidence="9 10" key="1">
    <citation type="submission" date="2024-03" db="EMBL/GenBank/DDBJ databases">
        <authorList>
            <person name="Martinez-Hernandez J."/>
        </authorList>
    </citation>
    <scope>NUCLEOTIDE SEQUENCE [LARGE SCALE GENOMIC DNA]</scope>
</reference>
<comment type="caution">
    <text evidence="9">The sequence shown here is derived from an EMBL/GenBank/DDBJ whole genome shotgun (WGS) entry which is preliminary data.</text>
</comment>
<gene>
    <name evidence="9" type="ORF">LLUT_LOCUS27517</name>
</gene>
<feature type="region of interest" description="Disordered" evidence="7">
    <location>
        <begin position="42"/>
        <end position="70"/>
    </location>
</feature>
<dbReference type="GO" id="GO:0005179">
    <property type="term" value="F:hormone activity"/>
    <property type="evidence" value="ECO:0007669"/>
    <property type="project" value="UniProtKB-KW"/>
</dbReference>